<evidence type="ECO:0000256" key="2">
    <source>
        <dbReference type="HAMAP-Rule" id="MF_00296"/>
    </source>
</evidence>
<evidence type="ECO:0000259" key="4">
    <source>
        <dbReference type="Pfam" id="PF00561"/>
    </source>
</evidence>
<dbReference type="GO" id="GO:0005737">
    <property type="term" value="C:cytoplasm"/>
    <property type="evidence" value="ECO:0007669"/>
    <property type="project" value="UniProtKB-SubCell"/>
</dbReference>
<keyword evidence="2" id="KW-0012">Acyltransferase</keyword>
<comment type="subcellular location">
    <subcellularLocation>
        <location evidence="2">Cytoplasm</location>
    </subcellularLocation>
</comment>
<dbReference type="SUPFAM" id="SSF53474">
    <property type="entry name" value="alpha/beta-Hydrolases"/>
    <property type="match status" value="1"/>
</dbReference>
<dbReference type="EC" id="2.3.1.-" evidence="2"/>
<dbReference type="Proteomes" id="UP000233742">
    <property type="component" value="Chromosome"/>
</dbReference>
<dbReference type="HAMAP" id="MF_00296">
    <property type="entry name" value="MetX_acyltransf"/>
    <property type="match status" value="1"/>
</dbReference>
<dbReference type="AlphaFoldDB" id="A0A2K9F3W6"/>
<dbReference type="PANTHER" id="PTHR32268">
    <property type="entry name" value="HOMOSERINE O-ACETYLTRANSFERASE"/>
    <property type="match status" value="1"/>
</dbReference>
<comment type="similarity">
    <text evidence="2">Belongs to the AB hydrolase superfamily. MetX family.</text>
</comment>
<organism evidence="5 6">
    <name type="scientific">Paracoccus tegillarcae</name>
    <dbReference type="NCBI Taxonomy" id="1529068"/>
    <lineage>
        <taxon>Bacteria</taxon>
        <taxon>Pseudomonadati</taxon>
        <taxon>Pseudomonadota</taxon>
        <taxon>Alphaproteobacteria</taxon>
        <taxon>Rhodobacterales</taxon>
        <taxon>Paracoccaceae</taxon>
        <taxon>Paracoccus</taxon>
    </lineage>
</organism>
<dbReference type="Gene3D" id="3.40.50.1820">
    <property type="entry name" value="alpha/beta hydrolase"/>
    <property type="match status" value="1"/>
</dbReference>
<evidence type="ECO:0000313" key="6">
    <source>
        <dbReference type="Proteomes" id="UP000233742"/>
    </source>
</evidence>
<gene>
    <name evidence="5" type="ORF">CUV01_18390</name>
</gene>
<proteinExistence type="inferred from homology"/>
<feature type="domain" description="AB hydrolase-1" evidence="4">
    <location>
        <begin position="134"/>
        <end position="351"/>
    </location>
</feature>
<dbReference type="EMBL" id="CP025408">
    <property type="protein sequence ID" value="AUH35082.1"/>
    <property type="molecule type" value="Genomic_DNA"/>
</dbReference>
<dbReference type="Pfam" id="PF00561">
    <property type="entry name" value="Abhydrolase_1"/>
    <property type="match status" value="1"/>
</dbReference>
<keyword evidence="1 2" id="KW-0808">Transferase</keyword>
<dbReference type="PANTHER" id="PTHR32268:SF11">
    <property type="entry name" value="HOMOSERINE O-ACETYLTRANSFERASE"/>
    <property type="match status" value="1"/>
</dbReference>
<dbReference type="InterPro" id="IPR000073">
    <property type="entry name" value="AB_hydrolase_1"/>
</dbReference>
<dbReference type="OrthoDB" id="9800754at2"/>
<keyword evidence="2" id="KW-0963">Cytoplasm</keyword>
<dbReference type="GO" id="GO:0009092">
    <property type="term" value="P:homoserine metabolic process"/>
    <property type="evidence" value="ECO:0007669"/>
    <property type="project" value="TreeGrafter"/>
</dbReference>
<keyword evidence="6" id="KW-1185">Reference proteome</keyword>
<dbReference type="NCBIfam" id="NF005262">
    <property type="entry name" value="PRK06765.1"/>
    <property type="match status" value="1"/>
</dbReference>
<comment type="subunit">
    <text evidence="2">Homodimer.</text>
</comment>
<reference evidence="5 6" key="1">
    <citation type="submission" date="2017-12" db="EMBL/GenBank/DDBJ databases">
        <authorList>
            <person name="Hurst M.R.H."/>
        </authorList>
    </citation>
    <scope>NUCLEOTIDE SEQUENCE [LARGE SCALE GENOMIC DNA]</scope>
    <source>
        <strain evidence="5 6">BM15</strain>
    </source>
</reference>
<evidence type="ECO:0000313" key="5">
    <source>
        <dbReference type="EMBL" id="AUH35082.1"/>
    </source>
</evidence>
<dbReference type="RefSeq" id="WP_101461740.1">
    <property type="nucleotide sequence ID" value="NZ_CP025408.1"/>
</dbReference>
<dbReference type="KEGG" id="paro:CUV01_18390"/>
<dbReference type="Gene3D" id="1.10.1740.110">
    <property type="match status" value="1"/>
</dbReference>
<sequence length="390" mass="41790">MIKLIVMGVVIAMPAAAYEPLVEKQEFTLTEFVTDGGETIPEMRLGYETYGTLNEARDNAILIPHYFSGSSHAAGKYAEGDAAPGYWDAIIGSGKPIDTDKWFVVSVDSPVNLGANDPNVITTGPASINPATDQPWGMDFPILTMGDFVETQKGLMDQLEIPKWHAVMGASMGGIQSYEWAARYPDLLDRVVPVIASGWADADLIAWLDIWASPIRLDPNWNGGDYYDGEPPNAGLADALKTLTLHANSAEWSNGTFGRNWAEDGADPAAGWDNEFAVVDALNAAGAARAGLSDANHFLYLVKANQLFVAGGAGENLYQGLLDIDVPVMLIHTDEDLVFPGDAVRETGAIIKSDGTPVEIVELQGTRGHLDGVLGIAQAGERIRAFIEAE</sequence>
<feature type="active site" evidence="3">
    <location>
        <position position="369"/>
    </location>
</feature>
<comment type="caution">
    <text evidence="2">Lacks conserved residue(s) required for the propagation of feature annotation.</text>
</comment>
<keyword evidence="2" id="KW-0028">Amino-acid biosynthesis</keyword>
<name>A0A2K9F3W6_9RHOB</name>
<evidence type="ECO:0000256" key="3">
    <source>
        <dbReference type="PIRSR" id="PIRSR000443-1"/>
    </source>
</evidence>
<feature type="active site" evidence="2 3">
    <location>
        <position position="336"/>
    </location>
</feature>
<accession>A0A2K9F3W6</accession>
<dbReference type="InterPro" id="IPR008220">
    <property type="entry name" value="HAT_MetX-like"/>
</dbReference>
<evidence type="ECO:0000256" key="1">
    <source>
        <dbReference type="ARBA" id="ARBA00022679"/>
    </source>
</evidence>
<feature type="active site" description="Nucleophile" evidence="3">
    <location>
        <position position="171"/>
    </location>
</feature>
<dbReference type="GO" id="GO:0004414">
    <property type="term" value="F:homoserine O-acetyltransferase activity"/>
    <property type="evidence" value="ECO:0007669"/>
    <property type="project" value="TreeGrafter"/>
</dbReference>
<dbReference type="InterPro" id="IPR029058">
    <property type="entry name" value="AB_hydrolase_fold"/>
</dbReference>
<protein>
    <recommendedName>
        <fullName evidence="2">Probable acyltransferase</fullName>
        <ecNumber evidence="2">2.3.1.-</ecNumber>
    </recommendedName>
</protein>
<dbReference type="PIRSF" id="PIRSF000443">
    <property type="entry name" value="Homoser_Ac_trans"/>
    <property type="match status" value="1"/>
</dbReference>
<dbReference type="GO" id="GO:0009086">
    <property type="term" value="P:methionine biosynthetic process"/>
    <property type="evidence" value="ECO:0007669"/>
    <property type="project" value="TreeGrafter"/>
</dbReference>